<dbReference type="Proteomes" id="UP000821598">
    <property type="component" value="Unassembled WGS sequence"/>
</dbReference>
<dbReference type="RefSeq" id="WP_176367797.1">
    <property type="nucleotide sequence ID" value="NZ_VOMC01000023.1"/>
</dbReference>
<evidence type="ECO:0000313" key="1">
    <source>
        <dbReference type="EMBL" id="NVI06334.1"/>
    </source>
</evidence>
<evidence type="ECO:0000313" key="2">
    <source>
        <dbReference type="Proteomes" id="UP000821598"/>
    </source>
</evidence>
<gene>
    <name evidence="1" type="ORF">FSB64_21700</name>
</gene>
<dbReference type="EMBL" id="VOMC01000023">
    <property type="protein sequence ID" value="NVI06334.1"/>
    <property type="molecule type" value="Genomic_DNA"/>
</dbReference>
<reference evidence="1 2" key="1">
    <citation type="submission" date="2019-08" db="EMBL/GenBank/DDBJ databases">
        <title>Paraburkholderia simonii sp. nov. and P. youngii sp. nov. Brazilian and Mexican Mimosa-associated rhizobia.</title>
        <authorList>
            <person name="Mavima L."/>
            <person name="Beukes C.W."/>
            <person name="Palmer M."/>
            <person name="De Meyer S.E."/>
            <person name="James E.K."/>
            <person name="Maluk M."/>
            <person name="Avontuur J.R."/>
            <person name="Chan W.Y."/>
            <person name="Venter S.N."/>
            <person name="Steenkamp E.T."/>
        </authorList>
    </citation>
    <scope>NUCLEOTIDE SEQUENCE [LARGE SCALE GENOMIC DNA]</scope>
    <source>
        <strain evidence="1 2">JPY454</strain>
    </source>
</reference>
<name>A0ABX2NPI2_9BURK</name>
<keyword evidence="2" id="KW-1185">Reference proteome</keyword>
<sequence length="74" mass="7982">MTEPIDPFKQSALVQALLIAPYALVIHDGMKVTSEGRSWKLDFSGELTKIAEALEGAGIDTTTPILAPVKWVNS</sequence>
<accession>A0ABX2NPI2</accession>
<protein>
    <submittedName>
        <fullName evidence="1">Uncharacterized protein</fullName>
    </submittedName>
</protein>
<organism evidence="1 2">
    <name type="scientific">Paraburkholderia youngii</name>
    <dbReference type="NCBI Taxonomy" id="2782701"/>
    <lineage>
        <taxon>Bacteria</taxon>
        <taxon>Pseudomonadati</taxon>
        <taxon>Pseudomonadota</taxon>
        <taxon>Betaproteobacteria</taxon>
        <taxon>Burkholderiales</taxon>
        <taxon>Burkholderiaceae</taxon>
        <taxon>Paraburkholderia</taxon>
    </lineage>
</organism>
<proteinExistence type="predicted"/>
<comment type="caution">
    <text evidence="1">The sequence shown here is derived from an EMBL/GenBank/DDBJ whole genome shotgun (WGS) entry which is preliminary data.</text>
</comment>